<feature type="region of interest" description="Disordered" evidence="1">
    <location>
        <begin position="225"/>
        <end position="303"/>
    </location>
</feature>
<name>A0A7S4KAR1_9STRA</name>
<evidence type="ECO:0000256" key="1">
    <source>
        <dbReference type="SAM" id="MobiDB-lite"/>
    </source>
</evidence>
<feature type="region of interest" description="Disordered" evidence="1">
    <location>
        <begin position="143"/>
        <end position="167"/>
    </location>
</feature>
<feature type="region of interest" description="Disordered" evidence="1">
    <location>
        <begin position="1"/>
        <end position="85"/>
    </location>
</feature>
<protein>
    <submittedName>
        <fullName evidence="2">Uncharacterized protein</fullName>
    </submittedName>
</protein>
<gene>
    <name evidence="2" type="ORF">OAUR00152_LOCUS42096</name>
</gene>
<feature type="compositionally biased region" description="Low complexity" evidence="1">
    <location>
        <begin position="99"/>
        <end position="119"/>
    </location>
</feature>
<reference evidence="2" key="1">
    <citation type="submission" date="2021-01" db="EMBL/GenBank/DDBJ databases">
        <authorList>
            <person name="Corre E."/>
            <person name="Pelletier E."/>
            <person name="Niang G."/>
            <person name="Scheremetjew M."/>
            <person name="Finn R."/>
            <person name="Kale V."/>
            <person name="Holt S."/>
            <person name="Cochrane G."/>
            <person name="Meng A."/>
            <person name="Brown T."/>
            <person name="Cohen L."/>
        </authorList>
    </citation>
    <scope>NUCLEOTIDE SEQUENCE</scope>
    <source>
        <strain evidence="2">Isolate 1302-5</strain>
    </source>
</reference>
<organism evidence="2">
    <name type="scientific">Odontella aurita</name>
    <dbReference type="NCBI Taxonomy" id="265563"/>
    <lineage>
        <taxon>Eukaryota</taxon>
        <taxon>Sar</taxon>
        <taxon>Stramenopiles</taxon>
        <taxon>Ochrophyta</taxon>
        <taxon>Bacillariophyta</taxon>
        <taxon>Mediophyceae</taxon>
        <taxon>Biddulphiophycidae</taxon>
        <taxon>Eupodiscales</taxon>
        <taxon>Odontellaceae</taxon>
        <taxon>Odontella</taxon>
    </lineage>
</organism>
<feature type="compositionally biased region" description="Low complexity" evidence="1">
    <location>
        <begin position="263"/>
        <end position="282"/>
    </location>
</feature>
<sequence>MDRFYSGPVSRDWSGSSSSSGAELTENHMGGQLSDSDCVGGRPFHVPGCAPPSSGTVTSRASKRSSGEAGFQHSGGGIANDHSAGLRSFKRLRIDGTRASMGAATSTTASLSSTCGSVSPPLPPVSSLARAAVKHAARPFPDRMYQHQQGSGDGAPAPPPHPSEVTFRSLTSDEWGCPAVELPRSVSTDSQHQAHQHRSEDSRGYEGMNHMLGDLHILRQRRMERTRQRQENMQASDLGDGRHVNGIHRGRVIPRPLPSNYHQQLQPQQELNQQQQQQQQEQLPPPPPRWRRSVHLPTSSQLY</sequence>
<accession>A0A7S4KAR1</accession>
<evidence type="ECO:0000313" key="2">
    <source>
        <dbReference type="EMBL" id="CAE2289096.1"/>
    </source>
</evidence>
<feature type="region of interest" description="Disordered" evidence="1">
    <location>
        <begin position="184"/>
        <end position="208"/>
    </location>
</feature>
<dbReference type="AlphaFoldDB" id="A0A7S4KAR1"/>
<dbReference type="EMBL" id="HBKQ01061691">
    <property type="protein sequence ID" value="CAE2289096.1"/>
    <property type="molecule type" value="Transcribed_RNA"/>
</dbReference>
<proteinExistence type="predicted"/>
<feature type="region of interest" description="Disordered" evidence="1">
    <location>
        <begin position="99"/>
        <end position="125"/>
    </location>
</feature>